<evidence type="ECO:0000259" key="1">
    <source>
        <dbReference type="Pfam" id="PF08350"/>
    </source>
</evidence>
<evidence type="ECO:0000259" key="2">
    <source>
        <dbReference type="Pfam" id="PF25213"/>
    </source>
</evidence>
<reference evidence="3 4" key="1">
    <citation type="journal article" date="2013" name="PLoS ONE">
        <title>Assembly-driven community genomics of a hypersaline microbial ecosystem.</title>
        <authorList>
            <person name="Podell S."/>
            <person name="Ugalde J.A."/>
            <person name="Narasingarao P."/>
            <person name="Banfield J.F."/>
            <person name="Heidelberg K.B."/>
            <person name="Allen E.E."/>
        </authorList>
    </citation>
    <scope>NUCLEOTIDE SEQUENCE [LARGE SCALE GENOMIC DNA]</scope>
    <source>
        <strain evidence="4">J07HQW2</strain>
    </source>
</reference>
<sequence>MADHSHSLDNIVSKRQSFLESLRNSSKGKCELETDLDVSRSTVDRGIRELESAGLIMHTNNKYQLTLAGRTAVTAVQQYHRRLQEIDTGRDLLSTLSGDIDIADDFLDGASSIQASPEIPDQIITYLFDSIESADIFRGISPVALAGHLDEFYTMMTVNETVAEHIIDEDVVETLLEAPELNSGFIKQIRHDRVRMLSSDIPFTYGLWIADDTETGIIFYTETGVRGIIMNDSDAAVQWAHTQWESAMADATQINESTLQLTDSDIEDDSGTRN</sequence>
<feature type="domain" description="HVO-A0261-like N-terminal" evidence="2">
    <location>
        <begin position="13"/>
        <end position="84"/>
    </location>
</feature>
<name>U1PSA5_9EURY</name>
<dbReference type="InterPro" id="IPR013561">
    <property type="entry name" value="FilR1_middle_dom"/>
</dbReference>
<gene>
    <name evidence="3" type="ORF">J07HQW2_01707</name>
</gene>
<feature type="domain" description="Methanogenesis regulatory protein FilR1 middle" evidence="1">
    <location>
        <begin position="120"/>
        <end position="248"/>
    </location>
</feature>
<dbReference type="EMBL" id="KE356561">
    <property type="protein sequence ID" value="ERG95256.1"/>
    <property type="molecule type" value="Genomic_DNA"/>
</dbReference>
<dbReference type="STRING" id="1238425.J07HQW2_01707"/>
<dbReference type="eggNOG" id="arCOG02809">
    <property type="taxonomic scope" value="Archaea"/>
</dbReference>
<dbReference type="InterPro" id="IPR036390">
    <property type="entry name" value="WH_DNA-bd_sf"/>
</dbReference>
<dbReference type="SUPFAM" id="SSF46785">
    <property type="entry name" value="Winged helix' DNA-binding domain"/>
    <property type="match status" value="1"/>
</dbReference>
<dbReference type="Pfam" id="PF08350">
    <property type="entry name" value="FilR1_middle"/>
    <property type="match status" value="1"/>
</dbReference>
<evidence type="ECO:0000313" key="4">
    <source>
        <dbReference type="Proteomes" id="UP000030710"/>
    </source>
</evidence>
<accession>U1PSA5</accession>
<dbReference type="InterPro" id="IPR057527">
    <property type="entry name" value="HVO_A0261-like_N"/>
</dbReference>
<protein>
    <submittedName>
        <fullName evidence="3">Uncharacterized protein</fullName>
    </submittedName>
</protein>
<dbReference type="Pfam" id="PF25213">
    <property type="entry name" value="HVO_A0261_N"/>
    <property type="match status" value="1"/>
</dbReference>
<organism evidence="3 4">
    <name type="scientific">Haloquadratum walsbyi J07HQW2</name>
    <dbReference type="NCBI Taxonomy" id="1238425"/>
    <lineage>
        <taxon>Archaea</taxon>
        <taxon>Methanobacteriati</taxon>
        <taxon>Methanobacteriota</taxon>
        <taxon>Stenosarchaea group</taxon>
        <taxon>Halobacteria</taxon>
        <taxon>Halobacteriales</taxon>
        <taxon>Haloferacaceae</taxon>
        <taxon>Haloquadratum</taxon>
    </lineage>
</organism>
<dbReference type="HOGENOM" id="CLU_071220_1_0_2"/>
<dbReference type="InterPro" id="IPR036388">
    <property type="entry name" value="WH-like_DNA-bd_sf"/>
</dbReference>
<dbReference type="Proteomes" id="UP000030710">
    <property type="component" value="Unassembled WGS sequence"/>
</dbReference>
<dbReference type="AlphaFoldDB" id="U1PSA5"/>
<dbReference type="Gene3D" id="1.10.10.10">
    <property type="entry name" value="Winged helix-like DNA-binding domain superfamily/Winged helix DNA-binding domain"/>
    <property type="match status" value="1"/>
</dbReference>
<proteinExistence type="predicted"/>
<evidence type="ECO:0000313" key="3">
    <source>
        <dbReference type="EMBL" id="ERG95256.1"/>
    </source>
</evidence>